<reference evidence="3 4" key="1">
    <citation type="journal article" date="2017" name="Curr. Biol.">
        <title>The Evolution of Venom by Co-option of Single-Copy Genes.</title>
        <authorList>
            <person name="Martinson E.O."/>
            <person name="Mrinalini"/>
            <person name="Kelkar Y.D."/>
            <person name="Chang C.H."/>
            <person name="Werren J.H."/>
        </authorList>
    </citation>
    <scope>NUCLEOTIDE SEQUENCE [LARGE SCALE GENOMIC DNA]</scope>
    <source>
        <strain evidence="3 4">Alberta</strain>
        <tissue evidence="3">Whole body</tissue>
    </source>
</reference>
<dbReference type="OrthoDB" id="5875367at2759"/>
<dbReference type="Pfam" id="PF13679">
    <property type="entry name" value="Methyltransf_32"/>
    <property type="match status" value="1"/>
</dbReference>
<dbReference type="PANTHER" id="PTHR12496:SF2">
    <property type="entry name" value="METHYLTRANSFERASE-LIKE PROTEIN 25B"/>
    <property type="match status" value="1"/>
</dbReference>
<comment type="caution">
    <text evidence="3">The sequence shown here is derived from an EMBL/GenBank/DDBJ whole genome shotgun (WGS) entry which is preliminary data.</text>
</comment>
<dbReference type="InterPro" id="IPR025714">
    <property type="entry name" value="Methyltranfer_dom"/>
</dbReference>
<proteinExistence type="predicted"/>
<dbReference type="AlphaFoldDB" id="A0A232FHH5"/>
<feature type="domain" description="Methyltransferase" evidence="2">
    <location>
        <begin position="159"/>
        <end position="328"/>
    </location>
</feature>
<evidence type="ECO:0000256" key="1">
    <source>
        <dbReference type="SAM" id="MobiDB-lite"/>
    </source>
</evidence>
<dbReference type="SUPFAM" id="SSF53335">
    <property type="entry name" value="S-adenosyl-L-methionine-dependent methyltransferases"/>
    <property type="match status" value="1"/>
</dbReference>
<gene>
    <name evidence="3" type="ORF">TSAR_014970</name>
</gene>
<protein>
    <recommendedName>
        <fullName evidence="2">Methyltransferase domain-containing protein</fullName>
    </recommendedName>
</protein>
<evidence type="ECO:0000313" key="3">
    <source>
        <dbReference type="EMBL" id="OXU30216.1"/>
    </source>
</evidence>
<name>A0A232FHH5_9HYME</name>
<dbReference type="Proteomes" id="UP000215335">
    <property type="component" value="Unassembled WGS sequence"/>
</dbReference>
<organism evidence="3 4">
    <name type="scientific">Trichomalopsis sarcophagae</name>
    <dbReference type="NCBI Taxonomy" id="543379"/>
    <lineage>
        <taxon>Eukaryota</taxon>
        <taxon>Metazoa</taxon>
        <taxon>Ecdysozoa</taxon>
        <taxon>Arthropoda</taxon>
        <taxon>Hexapoda</taxon>
        <taxon>Insecta</taxon>
        <taxon>Pterygota</taxon>
        <taxon>Neoptera</taxon>
        <taxon>Endopterygota</taxon>
        <taxon>Hymenoptera</taxon>
        <taxon>Apocrita</taxon>
        <taxon>Proctotrupomorpha</taxon>
        <taxon>Chalcidoidea</taxon>
        <taxon>Pteromalidae</taxon>
        <taxon>Pteromalinae</taxon>
        <taxon>Trichomalopsis</taxon>
    </lineage>
</organism>
<dbReference type="STRING" id="543379.A0A232FHH5"/>
<dbReference type="InterPro" id="IPR029063">
    <property type="entry name" value="SAM-dependent_MTases_sf"/>
</dbReference>
<dbReference type="InterPro" id="IPR052220">
    <property type="entry name" value="METTL25"/>
</dbReference>
<sequence>MAELANTCAHCQCSVCSGIRGTVEQIFRALEIYGWMLDAYVVDFFEDDLWQKLPSVWRSFLDQVSPEELGRWILGESENKKVWPLSLLALRRFIQVAEIGRDHRKPSTLKCSISSTSRIVEENREENPAKKQKLEEKKPSITAKDGQFDNLFGKHVKQKKRYEINVMSQIAANSAKKANCNCIVDIGSGMGHLARVLAYRHELSVTCVEQNRSLLDGASPYIGLIVSTVSRKWDEQLSASLAKHLPDFRERKPRHVSLLVEASSEARRQLADQLTRVFDEDEDNNDTGFGIVGLHPCGDLAASLLRLYANEESARFICIVGCCYMKLTLSETGAEIGYPMSRHLRAMNENCRLSYAALEVACHAVEKHCDKLKTNNYSDLIVHAYRAVLECLLLEKNPSLRHTQLKNTKLKDGTSFEELTTENLEIKDRPTDADFDREEVKSRLQQWKRVLTFGSLRLLLASLVETLVLFDRFLYLSELNLSPSLKSEFDARVSPRNILLVSVKERTAPIGNIKWSDK</sequence>
<dbReference type="PANTHER" id="PTHR12496">
    <property type="entry name" value="CGI-41 METHYLTRANSFERASE"/>
    <property type="match status" value="1"/>
</dbReference>
<dbReference type="EMBL" id="NNAY01000183">
    <property type="protein sequence ID" value="OXU30216.1"/>
    <property type="molecule type" value="Genomic_DNA"/>
</dbReference>
<keyword evidence="4" id="KW-1185">Reference proteome</keyword>
<accession>A0A232FHH5</accession>
<feature type="region of interest" description="Disordered" evidence="1">
    <location>
        <begin position="120"/>
        <end position="139"/>
    </location>
</feature>
<evidence type="ECO:0000259" key="2">
    <source>
        <dbReference type="Pfam" id="PF13679"/>
    </source>
</evidence>
<evidence type="ECO:0000313" key="4">
    <source>
        <dbReference type="Proteomes" id="UP000215335"/>
    </source>
</evidence>